<dbReference type="EMBL" id="BART01028820">
    <property type="protein sequence ID" value="GAG93674.1"/>
    <property type="molecule type" value="Genomic_DNA"/>
</dbReference>
<dbReference type="SUPFAM" id="SSF143968">
    <property type="entry name" value="UbiD C-terminal domain-like"/>
    <property type="match status" value="1"/>
</dbReference>
<comment type="caution">
    <text evidence="3">The sequence shown here is derived from an EMBL/GenBank/DDBJ whole genome shotgun (WGS) entry which is preliminary data.</text>
</comment>
<evidence type="ECO:0000313" key="3">
    <source>
        <dbReference type="EMBL" id="GAG93674.1"/>
    </source>
</evidence>
<dbReference type="AlphaFoldDB" id="X1BCK1"/>
<reference evidence="3" key="1">
    <citation type="journal article" date="2014" name="Front. Microbiol.">
        <title>High frequency of phylogenetically diverse reductive dehalogenase-homologous genes in deep subseafloor sedimentary metagenomes.</title>
        <authorList>
            <person name="Kawai M."/>
            <person name="Futagami T."/>
            <person name="Toyoda A."/>
            <person name="Takaki Y."/>
            <person name="Nishi S."/>
            <person name="Hori S."/>
            <person name="Arai W."/>
            <person name="Tsubouchi T."/>
            <person name="Morono Y."/>
            <person name="Uchiyama I."/>
            <person name="Ito T."/>
            <person name="Fujiyama A."/>
            <person name="Inagaki F."/>
            <person name="Takami H."/>
        </authorList>
    </citation>
    <scope>NUCLEOTIDE SEQUENCE</scope>
    <source>
        <strain evidence="3">Expedition CK06-06</strain>
    </source>
</reference>
<dbReference type="Gene3D" id="3.40.1670.10">
    <property type="entry name" value="UbiD C-terminal domain-like"/>
    <property type="match status" value="1"/>
</dbReference>
<dbReference type="InterPro" id="IPR049381">
    <property type="entry name" value="UbiD-like_C"/>
</dbReference>
<feature type="non-terminal residue" evidence="3">
    <location>
        <position position="1"/>
    </location>
</feature>
<organism evidence="3">
    <name type="scientific">marine sediment metagenome</name>
    <dbReference type="NCBI Taxonomy" id="412755"/>
    <lineage>
        <taxon>unclassified sequences</taxon>
        <taxon>metagenomes</taxon>
        <taxon>ecological metagenomes</taxon>
    </lineage>
</organism>
<evidence type="ECO:0000256" key="1">
    <source>
        <dbReference type="ARBA" id="ARBA00010021"/>
    </source>
</evidence>
<sequence length="109" mass="12167">HPDDGKKAIEAAFNGHKSMKHVVIVDENVDIYNPNAIEWAIATRFQGDKDLIIKLDQPGSSLDPSGKHEAGKKTLTTKIGVDATIPPHVDKSKYEVVRYKKVDIDDYLR</sequence>
<dbReference type="PANTHER" id="PTHR30108:SF21">
    <property type="entry name" value="4-HYDROXYBENZOATE DECARBOXYLASE"/>
    <property type="match status" value="1"/>
</dbReference>
<gene>
    <name evidence="3" type="ORF">S01H4_50716</name>
</gene>
<dbReference type="GO" id="GO:0005737">
    <property type="term" value="C:cytoplasm"/>
    <property type="evidence" value="ECO:0007669"/>
    <property type="project" value="TreeGrafter"/>
</dbReference>
<evidence type="ECO:0000259" key="2">
    <source>
        <dbReference type="Pfam" id="PF20696"/>
    </source>
</evidence>
<proteinExistence type="inferred from homology"/>
<dbReference type="PANTHER" id="PTHR30108">
    <property type="entry name" value="3-OCTAPRENYL-4-HYDROXYBENZOATE CARBOXY-LYASE-RELATED"/>
    <property type="match status" value="1"/>
</dbReference>
<dbReference type="GO" id="GO:0016831">
    <property type="term" value="F:carboxy-lyase activity"/>
    <property type="evidence" value="ECO:0007669"/>
    <property type="project" value="InterPro"/>
</dbReference>
<accession>X1BCK1</accession>
<protein>
    <recommendedName>
        <fullName evidence="2">3-octaprenyl-4-hydroxybenzoate carboxy-lyase-like C-terminal domain-containing protein</fullName>
    </recommendedName>
</protein>
<dbReference type="InterPro" id="IPR002830">
    <property type="entry name" value="UbiD"/>
</dbReference>
<comment type="similarity">
    <text evidence="1">Belongs to the UbiD family.</text>
</comment>
<dbReference type="Pfam" id="PF20696">
    <property type="entry name" value="UbiD_C"/>
    <property type="match status" value="1"/>
</dbReference>
<name>X1BCK1_9ZZZZ</name>
<feature type="domain" description="3-octaprenyl-4-hydroxybenzoate carboxy-lyase-like C-terminal" evidence="2">
    <location>
        <begin position="2"/>
        <end position="83"/>
    </location>
</feature>